<evidence type="ECO:0000256" key="1">
    <source>
        <dbReference type="ARBA" id="ARBA00022737"/>
    </source>
</evidence>
<keyword evidence="4" id="KW-1185">Reference proteome</keyword>
<gene>
    <name evidence="3" type="ORF">RDI58_020437</name>
</gene>
<dbReference type="AlphaFoldDB" id="A0AAN8TC34"/>
<feature type="repeat" description="PPR" evidence="2">
    <location>
        <begin position="309"/>
        <end position="343"/>
    </location>
</feature>
<dbReference type="PANTHER" id="PTHR47931:SF1">
    <property type="entry name" value="PPR CONTAINING PLANT-LIKE PROTEIN"/>
    <property type="match status" value="1"/>
</dbReference>
<feature type="repeat" description="PPR" evidence="2">
    <location>
        <begin position="484"/>
        <end position="518"/>
    </location>
</feature>
<dbReference type="Pfam" id="PF01535">
    <property type="entry name" value="PPR"/>
    <property type="match status" value="2"/>
</dbReference>
<feature type="repeat" description="PPR" evidence="2">
    <location>
        <begin position="414"/>
        <end position="448"/>
    </location>
</feature>
<dbReference type="InterPro" id="IPR002885">
    <property type="entry name" value="PPR_rpt"/>
</dbReference>
<organism evidence="3 4">
    <name type="scientific">Solanum bulbocastanum</name>
    <name type="common">Wild potato</name>
    <dbReference type="NCBI Taxonomy" id="147425"/>
    <lineage>
        <taxon>Eukaryota</taxon>
        <taxon>Viridiplantae</taxon>
        <taxon>Streptophyta</taxon>
        <taxon>Embryophyta</taxon>
        <taxon>Tracheophyta</taxon>
        <taxon>Spermatophyta</taxon>
        <taxon>Magnoliopsida</taxon>
        <taxon>eudicotyledons</taxon>
        <taxon>Gunneridae</taxon>
        <taxon>Pentapetalae</taxon>
        <taxon>asterids</taxon>
        <taxon>lamiids</taxon>
        <taxon>Solanales</taxon>
        <taxon>Solanaceae</taxon>
        <taxon>Solanoideae</taxon>
        <taxon>Solaneae</taxon>
        <taxon>Solanum</taxon>
    </lineage>
</organism>
<feature type="repeat" description="PPR" evidence="2">
    <location>
        <begin position="344"/>
        <end position="378"/>
    </location>
</feature>
<evidence type="ECO:0000313" key="3">
    <source>
        <dbReference type="EMBL" id="KAK6782641.1"/>
    </source>
</evidence>
<name>A0AAN8TC34_SOLBU</name>
<keyword evidence="1" id="KW-0677">Repeat</keyword>
<evidence type="ECO:0000313" key="4">
    <source>
        <dbReference type="Proteomes" id="UP001371456"/>
    </source>
</evidence>
<feature type="repeat" description="PPR" evidence="2">
    <location>
        <begin position="239"/>
        <end position="273"/>
    </location>
</feature>
<dbReference type="NCBIfam" id="TIGR00756">
    <property type="entry name" value="PPR"/>
    <property type="match status" value="9"/>
</dbReference>
<dbReference type="Pfam" id="PF13041">
    <property type="entry name" value="PPR_2"/>
    <property type="match status" value="3"/>
</dbReference>
<feature type="repeat" description="PPR" evidence="2">
    <location>
        <begin position="168"/>
        <end position="202"/>
    </location>
</feature>
<evidence type="ECO:0008006" key="5">
    <source>
        <dbReference type="Google" id="ProtNLM"/>
    </source>
</evidence>
<reference evidence="3 4" key="1">
    <citation type="submission" date="2024-02" db="EMBL/GenBank/DDBJ databases">
        <title>de novo genome assembly of Solanum bulbocastanum strain 11H21.</title>
        <authorList>
            <person name="Hosaka A.J."/>
        </authorList>
    </citation>
    <scope>NUCLEOTIDE SEQUENCE [LARGE SCALE GENOMIC DNA]</scope>
    <source>
        <tissue evidence="3">Young leaves</tissue>
    </source>
</reference>
<dbReference type="PROSITE" id="PS51375">
    <property type="entry name" value="PPR"/>
    <property type="match status" value="11"/>
</dbReference>
<feature type="repeat" description="PPR" evidence="2">
    <location>
        <begin position="203"/>
        <end position="233"/>
    </location>
</feature>
<dbReference type="Pfam" id="PF13812">
    <property type="entry name" value="PPR_3"/>
    <property type="match status" value="1"/>
</dbReference>
<feature type="repeat" description="PPR" evidence="2">
    <location>
        <begin position="379"/>
        <end position="413"/>
    </location>
</feature>
<protein>
    <recommendedName>
        <fullName evidence="5">Pentatricopeptide repeat-containing protein</fullName>
    </recommendedName>
</protein>
<sequence length="662" mass="74244">MRIPRPKNHGTNYQGVPLSLLFIQSHNSNEGNYMDDFRKERSNCEKSRRKSGMKTLIRKELLHPFSIKEKDLDDKMPLRPTPESSLCAFCVNGNSCRTVRARTKLMNTVLERGRPEEARLTFDSLIKGGHKPSLITYTTLLAALTVQKRFNYIHSIMSEVQESGMKPDPVFFNAVVNAFSESGNMEEAMKTFLQMKESGIKPAISTFNTLIKGYGIAGKPEESIKIMELMSREVNVKPNLRTYNVLVKAWCSKKNFTDAWNTVDKMIASGLQPDAITYNTIAAAYCQNHQTEKAEGVILEMQRNNVHPNERTCSIIIAGYCKEGELKDALRFVYTMKDLGMNPNLVIFNSLIKGFLDMSDSDSVDEVLTLMEEFGSKPDVITFSTIMNAWGAAGYMAKCREVFDDMVNAGIPPDVHAYSILAKGYVRALEPEKAEEVLNDMIKSGNRPNVVIFTTVISGWCTAGRMDYAMRIFEKMCDSGISPNLKAFETLIWGYAENKNPRKAEEVIQIMEAFNVQPEKSTHLLVAEAWHGVGLAEAANGVSNSGEKQRSTIKLDMEDETEVKNLEKVYQKDAVHHCYPKCLQIPNELINEPKGAVTALKRSRMVLRETEFSCDTLSAATRSLHISCRFGMRAPVICQRQFQAQLCASGQVGHSSTAVFLN</sequence>
<feature type="repeat" description="PPR" evidence="2">
    <location>
        <begin position="133"/>
        <end position="167"/>
    </location>
</feature>
<evidence type="ECO:0000256" key="2">
    <source>
        <dbReference type="PROSITE-ProRule" id="PRU00708"/>
    </source>
</evidence>
<dbReference type="Gene3D" id="1.25.40.10">
    <property type="entry name" value="Tetratricopeptide repeat domain"/>
    <property type="match status" value="4"/>
</dbReference>
<accession>A0AAN8TC34</accession>
<feature type="repeat" description="PPR" evidence="2">
    <location>
        <begin position="274"/>
        <end position="308"/>
    </location>
</feature>
<dbReference type="SUPFAM" id="SSF81901">
    <property type="entry name" value="HCP-like"/>
    <property type="match status" value="1"/>
</dbReference>
<proteinExistence type="predicted"/>
<dbReference type="PANTHER" id="PTHR47931">
    <property type="entry name" value="OS01G0228400 PROTEIN"/>
    <property type="match status" value="1"/>
</dbReference>
<dbReference type="EMBL" id="JBANQN010000008">
    <property type="protein sequence ID" value="KAK6782641.1"/>
    <property type="molecule type" value="Genomic_DNA"/>
</dbReference>
<dbReference type="InterPro" id="IPR011990">
    <property type="entry name" value="TPR-like_helical_dom_sf"/>
</dbReference>
<dbReference type="Proteomes" id="UP001371456">
    <property type="component" value="Unassembled WGS sequence"/>
</dbReference>
<comment type="caution">
    <text evidence="3">The sequence shown here is derived from an EMBL/GenBank/DDBJ whole genome shotgun (WGS) entry which is preliminary data.</text>
</comment>
<feature type="repeat" description="PPR" evidence="2">
    <location>
        <begin position="449"/>
        <end position="483"/>
    </location>
</feature>